<reference evidence="18 19" key="1">
    <citation type="journal article" date="2015" name="Nature">
        <title>rRNA introns, odd ribosomes, and small enigmatic genomes across a large radiation of phyla.</title>
        <authorList>
            <person name="Brown C.T."/>
            <person name="Hug L.A."/>
            <person name="Thomas B.C."/>
            <person name="Sharon I."/>
            <person name="Castelle C.J."/>
            <person name="Singh A."/>
            <person name="Wilkins M.J."/>
            <person name="Williams K.H."/>
            <person name="Banfield J.F."/>
        </authorList>
    </citation>
    <scope>NUCLEOTIDE SEQUENCE [LARGE SCALE GENOMIC DNA]</scope>
</reference>
<keyword evidence="7 16" id="KW-0285">Flavoprotein</keyword>
<dbReference type="Gene3D" id="3.30.465.10">
    <property type="match status" value="1"/>
</dbReference>
<dbReference type="GO" id="GO:0005829">
    <property type="term" value="C:cytosol"/>
    <property type="evidence" value="ECO:0007669"/>
    <property type="project" value="TreeGrafter"/>
</dbReference>
<evidence type="ECO:0000256" key="12">
    <source>
        <dbReference type="ARBA" id="ARBA00023002"/>
    </source>
</evidence>
<dbReference type="InterPro" id="IPR003170">
    <property type="entry name" value="MurB"/>
</dbReference>
<dbReference type="EC" id="1.3.1.98" evidence="16"/>
<dbReference type="PROSITE" id="PS51387">
    <property type="entry name" value="FAD_PCMH"/>
    <property type="match status" value="1"/>
</dbReference>
<gene>
    <name evidence="16" type="primary">murB</name>
    <name evidence="18" type="ORF">UW74_C0027G0003</name>
</gene>
<evidence type="ECO:0000256" key="8">
    <source>
        <dbReference type="ARBA" id="ARBA00022827"/>
    </source>
</evidence>
<dbReference type="Pfam" id="PF02873">
    <property type="entry name" value="MurB_C"/>
    <property type="match status" value="1"/>
</dbReference>
<keyword evidence="9 16" id="KW-0521">NADP</keyword>
<dbReference type="Pfam" id="PF01565">
    <property type="entry name" value="FAD_binding_4"/>
    <property type="match status" value="1"/>
</dbReference>
<dbReference type="GO" id="GO:0008762">
    <property type="term" value="F:UDP-N-acetylmuramate dehydrogenase activity"/>
    <property type="evidence" value="ECO:0007669"/>
    <property type="project" value="UniProtKB-UniRule"/>
</dbReference>
<feature type="active site" evidence="16">
    <location>
        <position position="161"/>
    </location>
</feature>
<dbReference type="UniPathway" id="UPA00219"/>
<dbReference type="GO" id="GO:0008360">
    <property type="term" value="P:regulation of cell shape"/>
    <property type="evidence" value="ECO:0007669"/>
    <property type="project" value="UniProtKB-KW"/>
</dbReference>
<comment type="caution">
    <text evidence="18">The sequence shown here is derived from an EMBL/GenBank/DDBJ whole genome shotgun (WGS) entry which is preliminary data.</text>
</comment>
<organism evidence="18 19">
    <name type="scientific">Candidatus Giovannonibacteria bacterium GW2011_GWC2_44_8</name>
    <dbReference type="NCBI Taxonomy" id="1618657"/>
    <lineage>
        <taxon>Bacteria</taxon>
        <taxon>Candidatus Giovannoniibacteriota</taxon>
    </lineage>
</organism>
<keyword evidence="12 16" id="KW-0560">Oxidoreductase</keyword>
<evidence type="ECO:0000256" key="5">
    <source>
        <dbReference type="ARBA" id="ARBA00022490"/>
    </source>
</evidence>
<evidence type="ECO:0000256" key="3">
    <source>
        <dbReference type="ARBA" id="ARBA00004496"/>
    </source>
</evidence>
<evidence type="ECO:0000256" key="14">
    <source>
        <dbReference type="ARBA" id="ARBA00023316"/>
    </source>
</evidence>
<evidence type="ECO:0000313" key="18">
    <source>
        <dbReference type="EMBL" id="KKT78112.1"/>
    </source>
</evidence>
<dbReference type="InterPro" id="IPR036635">
    <property type="entry name" value="MurB_C_sf"/>
</dbReference>
<dbReference type="GO" id="GO:0051301">
    <property type="term" value="P:cell division"/>
    <property type="evidence" value="ECO:0007669"/>
    <property type="project" value="UniProtKB-KW"/>
</dbReference>
<evidence type="ECO:0000256" key="13">
    <source>
        <dbReference type="ARBA" id="ARBA00023306"/>
    </source>
</evidence>
<evidence type="ECO:0000256" key="10">
    <source>
        <dbReference type="ARBA" id="ARBA00022960"/>
    </source>
</evidence>
<sequence length="323" mass="36120">MINFDFKRNYPLKNLATMKIGGPAKYFFIAQNEKNLIKVIKWAEQNKVRWYIVGEGSNLIPSDEGFNGLIIKNKIENFKKIGNKIYVGAGNNLLEFILKVNKFGLAGIGKMAGIPGTIGGAIYGCAGAYGQEIKDCLVKIKIYDGKAVKWISKNQCRFNYRESIFKIKKNWIILGAELKFSTSGGSVADGKNGNSKNLINKSKEIIKLREKKYWPGLLCPGSFFKNIIVKNIKPLALRKKLLKKVSKNKIMFGKIPAGYILEAVGAKGMRYGGIRVAKHHGNLIYNSGEGKSSEILKLAKILKTKAKRKFGLDLEEEVQFVKF</sequence>
<dbReference type="Gene3D" id="3.30.43.10">
    <property type="entry name" value="Uridine Diphospho-n-acetylenolpyruvylglucosamine Reductase, domain 2"/>
    <property type="match status" value="1"/>
</dbReference>
<keyword evidence="14 16" id="KW-0961">Cell wall biogenesis/degradation</keyword>
<evidence type="ECO:0000256" key="15">
    <source>
        <dbReference type="ARBA" id="ARBA00048914"/>
    </source>
</evidence>
<keyword evidence="8 16" id="KW-0274">FAD</keyword>
<keyword evidence="11 16" id="KW-0573">Peptidoglycan synthesis</keyword>
<comment type="pathway">
    <text evidence="4 16">Cell wall biogenesis; peptidoglycan biosynthesis.</text>
</comment>
<comment type="similarity">
    <text evidence="16">Belongs to the MurB family.</text>
</comment>
<accession>A0A0G1MB60</accession>
<evidence type="ECO:0000256" key="2">
    <source>
        <dbReference type="ARBA" id="ARBA00003921"/>
    </source>
</evidence>
<dbReference type="InterPro" id="IPR016169">
    <property type="entry name" value="FAD-bd_PCMH_sub2"/>
</dbReference>
<dbReference type="EMBL" id="LCJM01000027">
    <property type="protein sequence ID" value="KKT78112.1"/>
    <property type="molecule type" value="Genomic_DNA"/>
</dbReference>
<name>A0A0G1MB60_9BACT</name>
<keyword evidence="6 16" id="KW-0132">Cell division</keyword>
<comment type="subcellular location">
    <subcellularLocation>
        <location evidence="3 16">Cytoplasm</location>
    </subcellularLocation>
</comment>
<dbReference type="InterPro" id="IPR016166">
    <property type="entry name" value="FAD-bd_PCMH"/>
</dbReference>
<dbReference type="NCBIfam" id="TIGR00179">
    <property type="entry name" value="murB"/>
    <property type="match status" value="1"/>
</dbReference>
<comment type="cofactor">
    <cofactor evidence="1 16">
        <name>FAD</name>
        <dbReference type="ChEBI" id="CHEBI:57692"/>
    </cofactor>
</comment>
<evidence type="ECO:0000256" key="6">
    <source>
        <dbReference type="ARBA" id="ARBA00022618"/>
    </source>
</evidence>
<dbReference type="PANTHER" id="PTHR21071:SF4">
    <property type="entry name" value="UDP-N-ACETYLENOLPYRUVOYLGLUCOSAMINE REDUCTASE"/>
    <property type="match status" value="1"/>
</dbReference>
<evidence type="ECO:0000256" key="16">
    <source>
        <dbReference type="HAMAP-Rule" id="MF_00037"/>
    </source>
</evidence>
<comment type="catalytic activity">
    <reaction evidence="15 16">
        <text>UDP-N-acetyl-alpha-D-muramate + NADP(+) = UDP-N-acetyl-3-O-(1-carboxyvinyl)-alpha-D-glucosamine + NADPH + H(+)</text>
        <dbReference type="Rhea" id="RHEA:12248"/>
        <dbReference type="ChEBI" id="CHEBI:15378"/>
        <dbReference type="ChEBI" id="CHEBI:57783"/>
        <dbReference type="ChEBI" id="CHEBI:58349"/>
        <dbReference type="ChEBI" id="CHEBI:68483"/>
        <dbReference type="ChEBI" id="CHEBI:70757"/>
        <dbReference type="EC" id="1.3.1.98"/>
    </reaction>
</comment>
<keyword evidence="5 16" id="KW-0963">Cytoplasm</keyword>
<evidence type="ECO:0000313" key="19">
    <source>
        <dbReference type="Proteomes" id="UP000034889"/>
    </source>
</evidence>
<feature type="active site" description="Proton donor" evidence="16">
    <location>
        <position position="222"/>
    </location>
</feature>
<dbReference type="InterPro" id="IPR036318">
    <property type="entry name" value="FAD-bd_PCMH-like_sf"/>
</dbReference>
<dbReference type="Proteomes" id="UP000034889">
    <property type="component" value="Unassembled WGS sequence"/>
</dbReference>
<dbReference type="GO" id="GO:0071555">
    <property type="term" value="P:cell wall organization"/>
    <property type="evidence" value="ECO:0007669"/>
    <property type="project" value="UniProtKB-KW"/>
</dbReference>
<evidence type="ECO:0000259" key="17">
    <source>
        <dbReference type="PROSITE" id="PS51387"/>
    </source>
</evidence>
<proteinExistence type="inferred from homology"/>
<protein>
    <recommendedName>
        <fullName evidence="16">UDP-N-acetylenolpyruvoylglucosamine reductase</fullName>
        <ecNumber evidence="16">1.3.1.98</ecNumber>
    </recommendedName>
    <alternativeName>
        <fullName evidence="16">UDP-N-acetylmuramate dehydrogenase</fullName>
    </alternativeName>
</protein>
<dbReference type="AlphaFoldDB" id="A0A0G1MB60"/>
<dbReference type="InterPro" id="IPR011601">
    <property type="entry name" value="MurB_C"/>
</dbReference>
<dbReference type="HAMAP" id="MF_00037">
    <property type="entry name" value="MurB"/>
    <property type="match status" value="1"/>
</dbReference>
<dbReference type="InterPro" id="IPR016167">
    <property type="entry name" value="FAD-bd_PCMH_sub1"/>
</dbReference>
<evidence type="ECO:0000256" key="7">
    <source>
        <dbReference type="ARBA" id="ARBA00022630"/>
    </source>
</evidence>
<dbReference type="SUPFAM" id="SSF56194">
    <property type="entry name" value="Uridine diphospho-N-Acetylenolpyruvylglucosamine reductase, MurB, C-terminal domain"/>
    <property type="match status" value="1"/>
</dbReference>
<comment type="function">
    <text evidence="2 16">Cell wall formation.</text>
</comment>
<dbReference type="SUPFAM" id="SSF56176">
    <property type="entry name" value="FAD-binding/transporter-associated domain-like"/>
    <property type="match status" value="1"/>
</dbReference>
<evidence type="ECO:0000256" key="1">
    <source>
        <dbReference type="ARBA" id="ARBA00001974"/>
    </source>
</evidence>
<evidence type="ECO:0000256" key="4">
    <source>
        <dbReference type="ARBA" id="ARBA00004752"/>
    </source>
</evidence>
<dbReference type="GO" id="GO:0071949">
    <property type="term" value="F:FAD binding"/>
    <property type="evidence" value="ECO:0007669"/>
    <property type="project" value="InterPro"/>
</dbReference>
<feature type="active site" evidence="16">
    <location>
        <position position="317"/>
    </location>
</feature>
<dbReference type="Gene3D" id="3.90.78.10">
    <property type="entry name" value="UDP-N-acetylenolpyruvoylglucosamine reductase, C-terminal domain"/>
    <property type="match status" value="1"/>
</dbReference>
<dbReference type="GO" id="GO:0009252">
    <property type="term" value="P:peptidoglycan biosynthetic process"/>
    <property type="evidence" value="ECO:0007669"/>
    <property type="project" value="UniProtKB-UniRule"/>
</dbReference>
<feature type="domain" description="FAD-binding PCMH-type" evidence="17">
    <location>
        <begin position="19"/>
        <end position="183"/>
    </location>
</feature>
<evidence type="ECO:0000256" key="9">
    <source>
        <dbReference type="ARBA" id="ARBA00022857"/>
    </source>
</evidence>
<dbReference type="InterPro" id="IPR006094">
    <property type="entry name" value="Oxid_FAD_bind_N"/>
</dbReference>
<dbReference type="PATRIC" id="fig|1618657.3.peg.325"/>
<keyword evidence="10 16" id="KW-0133">Cell shape</keyword>
<keyword evidence="13 16" id="KW-0131">Cell cycle</keyword>
<evidence type="ECO:0000256" key="11">
    <source>
        <dbReference type="ARBA" id="ARBA00022984"/>
    </source>
</evidence>
<dbReference type="PANTHER" id="PTHR21071">
    <property type="entry name" value="UDP-N-ACETYLENOLPYRUVOYLGLUCOSAMINE REDUCTASE"/>
    <property type="match status" value="1"/>
</dbReference>